<evidence type="ECO:0000313" key="1">
    <source>
        <dbReference type="EMBL" id="ELP67710.1"/>
    </source>
</evidence>
<dbReference type="AlphaFoldDB" id="L7FAM0"/>
<comment type="caution">
    <text evidence="1">The sequence shown here is derived from an EMBL/GenBank/DDBJ whole genome shotgun (WGS) entry which is preliminary data.</text>
</comment>
<dbReference type="InterPro" id="IPR008983">
    <property type="entry name" value="Tumour_necrosis_fac-like_dom"/>
</dbReference>
<keyword evidence="2" id="KW-1185">Reference proteome</keyword>
<proteinExistence type="predicted"/>
<reference evidence="1 2" key="1">
    <citation type="journal article" date="2011" name="Plasmid">
        <title>Streptomyces turgidiscabies Car8 contains a modular pathogenicity island that shares virulence genes with other actinobacterial plant pathogens.</title>
        <authorList>
            <person name="Huguet-Tapia J.C."/>
            <person name="Badger J.H."/>
            <person name="Loria R."/>
            <person name="Pettis G.S."/>
        </authorList>
    </citation>
    <scope>NUCLEOTIDE SEQUENCE [LARGE SCALE GENOMIC DNA]</scope>
    <source>
        <strain evidence="1 2">Car8</strain>
    </source>
</reference>
<organism evidence="1 2">
    <name type="scientific">Streptomyces turgidiscabies (strain Car8)</name>
    <dbReference type="NCBI Taxonomy" id="698760"/>
    <lineage>
        <taxon>Bacteria</taxon>
        <taxon>Bacillati</taxon>
        <taxon>Actinomycetota</taxon>
        <taxon>Actinomycetes</taxon>
        <taxon>Kitasatosporales</taxon>
        <taxon>Streptomycetaceae</taxon>
        <taxon>Streptomyces</taxon>
    </lineage>
</organism>
<name>L7FAM0_STRT8</name>
<protein>
    <recommendedName>
        <fullName evidence="3">C1q domain-containing protein</fullName>
    </recommendedName>
</protein>
<dbReference type="PATRIC" id="fig|698760.3.peg.3556"/>
<gene>
    <name evidence="1" type="ORF">STRTUCAR8_08543</name>
</gene>
<dbReference type="EMBL" id="AEJB01000272">
    <property type="protein sequence ID" value="ELP67710.1"/>
    <property type="molecule type" value="Genomic_DNA"/>
</dbReference>
<dbReference type="Proteomes" id="UP000010931">
    <property type="component" value="Unassembled WGS sequence"/>
</dbReference>
<dbReference type="Gene3D" id="2.60.120.40">
    <property type="match status" value="1"/>
</dbReference>
<dbReference type="RefSeq" id="WP_006377240.1">
    <property type="nucleotide sequence ID" value="NZ_AEJB01000272.1"/>
</dbReference>
<evidence type="ECO:0000313" key="2">
    <source>
        <dbReference type="Proteomes" id="UP000010931"/>
    </source>
</evidence>
<evidence type="ECO:0008006" key="3">
    <source>
        <dbReference type="Google" id="ProtNLM"/>
    </source>
</evidence>
<sequence>MPRTVPASASEAPGNYLTGALWSAQVKATMDFLMGSGTNGVPRFKGWASSSQSIATGTTDVAITLDTEDYDSDNGHSTSTNTSRYTIQVAGTYRVVALGGFAANATGNRKLGININGTAVRAGSIQQQGIASNSWNGCVVTEVACSVGDYIEIAMWQTSGGSLSTAASLGFGPALMVCWISS</sequence>
<accession>L7FAM0</accession>